<dbReference type="AlphaFoldDB" id="A0A377FYH0"/>
<evidence type="ECO:0000313" key="9">
    <source>
        <dbReference type="EMBL" id="STO09546.1"/>
    </source>
</evidence>
<keyword evidence="6 8" id="KW-1133">Transmembrane helix</keyword>
<dbReference type="PANTHER" id="PTHR34584">
    <property type="entry name" value="NA(+)/H(+) ANTIPORTER SUBUNIT E1"/>
    <property type="match status" value="1"/>
</dbReference>
<evidence type="ECO:0000256" key="4">
    <source>
        <dbReference type="ARBA" id="ARBA00022475"/>
    </source>
</evidence>
<gene>
    <name evidence="9" type="primary">mrpE_2</name>
    <name evidence="9" type="ORF">NCTC13163_02984</name>
</gene>
<keyword evidence="3" id="KW-0813">Transport</keyword>
<dbReference type="PIRSF" id="PIRSF019239">
    <property type="entry name" value="MrpE"/>
    <property type="match status" value="1"/>
</dbReference>
<evidence type="ECO:0000256" key="1">
    <source>
        <dbReference type="ARBA" id="ARBA00004651"/>
    </source>
</evidence>
<comment type="subcellular location">
    <subcellularLocation>
        <location evidence="1">Cell membrane</location>
        <topology evidence="1">Multi-pass membrane protein</topology>
    </subcellularLocation>
</comment>
<reference evidence="9 10" key="1">
    <citation type="submission" date="2018-06" db="EMBL/GenBank/DDBJ databases">
        <authorList>
            <consortium name="Pathogen Informatics"/>
            <person name="Doyle S."/>
        </authorList>
    </citation>
    <scope>NUCLEOTIDE SEQUENCE [LARGE SCALE GENOMIC DNA]</scope>
    <source>
        <strain evidence="9 10">NCTC13163</strain>
    </source>
</reference>
<dbReference type="NCBIfam" id="NF009292">
    <property type="entry name" value="PRK12651.1-3"/>
    <property type="match status" value="1"/>
</dbReference>
<dbReference type="Pfam" id="PF01899">
    <property type="entry name" value="MNHE"/>
    <property type="match status" value="1"/>
</dbReference>
<dbReference type="PANTHER" id="PTHR34584:SF1">
    <property type="entry name" value="NA(+)_H(+) ANTIPORTER SUBUNIT E1"/>
    <property type="match status" value="1"/>
</dbReference>
<keyword evidence="7 8" id="KW-0472">Membrane</keyword>
<feature type="transmembrane region" description="Helical" evidence="8">
    <location>
        <begin position="28"/>
        <end position="45"/>
    </location>
</feature>
<dbReference type="EMBL" id="UGGP01000001">
    <property type="protein sequence ID" value="STO09546.1"/>
    <property type="molecule type" value="Genomic_DNA"/>
</dbReference>
<evidence type="ECO:0000256" key="6">
    <source>
        <dbReference type="ARBA" id="ARBA00022989"/>
    </source>
</evidence>
<dbReference type="STRING" id="1397694.GCA_000702585_00406"/>
<comment type="similarity">
    <text evidence="2">Belongs to the CPA3 antiporters (TC 2.A.63) subunit E family.</text>
</comment>
<evidence type="ECO:0000313" key="10">
    <source>
        <dbReference type="Proteomes" id="UP000254060"/>
    </source>
</evidence>
<feature type="transmembrane region" description="Helical" evidence="8">
    <location>
        <begin position="5"/>
        <end position="22"/>
    </location>
</feature>
<dbReference type="GO" id="GO:0008324">
    <property type="term" value="F:monoatomic cation transmembrane transporter activity"/>
    <property type="evidence" value="ECO:0007669"/>
    <property type="project" value="InterPro"/>
</dbReference>
<evidence type="ECO:0000256" key="2">
    <source>
        <dbReference type="ARBA" id="ARBA00006228"/>
    </source>
</evidence>
<dbReference type="RefSeq" id="WP_024370998.1">
    <property type="nucleotide sequence ID" value="NZ_UGGP01000001.1"/>
</dbReference>
<dbReference type="GO" id="GO:0015297">
    <property type="term" value="F:antiporter activity"/>
    <property type="evidence" value="ECO:0007669"/>
    <property type="project" value="UniProtKB-KW"/>
</dbReference>
<evidence type="ECO:0000256" key="5">
    <source>
        <dbReference type="ARBA" id="ARBA00022692"/>
    </source>
</evidence>
<dbReference type="OrthoDB" id="9800498at2"/>
<sequence length="158" mass="18313">MTFQVVLNTVIAIMWAVLWNSYTGVDFLLGYIVGIFILFVLRRFLHFDFYMRRVFAAFKLIALFIKELIMSNIDVVKVLLSPKFDIEPGIIEVPTQLKSDWELTLLASLISLTPGTLSMDFSEDKKSIFVHSIHVPDKEQMIREIHDTFEKAIMEVTH</sequence>
<name>A0A377FYH0_9BACL</name>
<evidence type="ECO:0000256" key="8">
    <source>
        <dbReference type="SAM" id="Phobius"/>
    </source>
</evidence>
<evidence type="ECO:0000256" key="3">
    <source>
        <dbReference type="ARBA" id="ARBA00022449"/>
    </source>
</evidence>
<keyword evidence="3" id="KW-0050">Antiport</keyword>
<evidence type="ECO:0000256" key="7">
    <source>
        <dbReference type="ARBA" id="ARBA00023136"/>
    </source>
</evidence>
<dbReference type="InterPro" id="IPR002758">
    <property type="entry name" value="Cation_antiport_E"/>
</dbReference>
<keyword evidence="4" id="KW-1003">Cell membrane</keyword>
<accession>A0A377FYH0</accession>
<dbReference type="Proteomes" id="UP000254060">
    <property type="component" value="Unassembled WGS sequence"/>
</dbReference>
<protein>
    <submittedName>
        <fullName evidence="9">Multiple resistance and pH homeostasis protein E</fullName>
    </submittedName>
</protein>
<organism evidence="9 10">
    <name type="scientific">Exiguobacterium aurantiacum</name>
    <dbReference type="NCBI Taxonomy" id="33987"/>
    <lineage>
        <taxon>Bacteria</taxon>
        <taxon>Bacillati</taxon>
        <taxon>Bacillota</taxon>
        <taxon>Bacilli</taxon>
        <taxon>Bacillales</taxon>
        <taxon>Bacillales Family XII. Incertae Sedis</taxon>
        <taxon>Exiguobacterium</taxon>
    </lineage>
</organism>
<proteinExistence type="inferred from homology"/>
<keyword evidence="5 8" id="KW-0812">Transmembrane</keyword>
<dbReference type="GO" id="GO:0005886">
    <property type="term" value="C:plasma membrane"/>
    <property type="evidence" value="ECO:0007669"/>
    <property type="project" value="UniProtKB-SubCell"/>
</dbReference>